<dbReference type="EMBL" id="JBHSON010000026">
    <property type="protein sequence ID" value="MFC5747944.1"/>
    <property type="molecule type" value="Genomic_DNA"/>
</dbReference>
<evidence type="ECO:0000256" key="1">
    <source>
        <dbReference type="HAMAP-Rule" id="MF_00775"/>
    </source>
</evidence>
<name>A0ABW1A1S3_9ACTN</name>
<organism evidence="2 3">
    <name type="scientific">Actinomadura rugatobispora</name>
    <dbReference type="NCBI Taxonomy" id="1994"/>
    <lineage>
        <taxon>Bacteria</taxon>
        <taxon>Bacillati</taxon>
        <taxon>Actinomycetota</taxon>
        <taxon>Actinomycetes</taxon>
        <taxon>Streptosporangiales</taxon>
        <taxon>Thermomonosporaceae</taxon>
        <taxon>Actinomadura</taxon>
    </lineage>
</organism>
<dbReference type="PANTHER" id="PTHR37315">
    <property type="entry name" value="UPF0311 PROTEIN BLR7842"/>
    <property type="match status" value="1"/>
</dbReference>
<comment type="caution">
    <text evidence="2">The sequence shown here is derived from an EMBL/GenBank/DDBJ whole genome shotgun (WGS) entry which is preliminary data.</text>
</comment>
<evidence type="ECO:0000313" key="2">
    <source>
        <dbReference type="EMBL" id="MFC5747944.1"/>
    </source>
</evidence>
<dbReference type="PANTHER" id="PTHR37315:SF1">
    <property type="entry name" value="UPF0311 PROTEIN BLR7842"/>
    <property type="match status" value="1"/>
</dbReference>
<comment type="similarity">
    <text evidence="1">Belongs to the UPF0311 family.</text>
</comment>
<proteinExistence type="inferred from homology"/>
<sequence length="143" mass="14984">MALTLEPAFTLTVEVGEPREVGRTHAGYRRVIPILGGSVDGPALTGTVLPGGADWNVVRPDGAVHVWARYEIRSADGAVISVINEGLGYFDTPAGGVSMPTRPVFEVPEGGPTWLATGFFLGELRVGSEAGQVSIEVSRVLAI</sequence>
<keyword evidence="3" id="KW-1185">Reference proteome</keyword>
<accession>A0ABW1A1S3</accession>
<evidence type="ECO:0000313" key="3">
    <source>
        <dbReference type="Proteomes" id="UP001596074"/>
    </source>
</evidence>
<dbReference type="RefSeq" id="WP_378283574.1">
    <property type="nucleotide sequence ID" value="NZ_JBHSON010000026.1"/>
</dbReference>
<dbReference type="InterPro" id="IPR020915">
    <property type="entry name" value="UPF0311"/>
</dbReference>
<dbReference type="Pfam" id="PF11578">
    <property type="entry name" value="DUF3237"/>
    <property type="match status" value="1"/>
</dbReference>
<dbReference type="HAMAP" id="MF_00775">
    <property type="entry name" value="UPF0311"/>
    <property type="match status" value="1"/>
</dbReference>
<dbReference type="Proteomes" id="UP001596074">
    <property type="component" value="Unassembled WGS sequence"/>
</dbReference>
<dbReference type="Gene3D" id="2.40.160.20">
    <property type="match status" value="1"/>
</dbReference>
<protein>
    <recommendedName>
        <fullName evidence="1">UPF0311 protein ACFPZN_20130</fullName>
    </recommendedName>
</protein>
<gene>
    <name evidence="2" type="ORF">ACFPZN_20130</name>
</gene>
<reference evidence="3" key="1">
    <citation type="journal article" date="2019" name="Int. J. Syst. Evol. Microbiol.">
        <title>The Global Catalogue of Microorganisms (GCM) 10K type strain sequencing project: providing services to taxonomists for standard genome sequencing and annotation.</title>
        <authorList>
            <consortium name="The Broad Institute Genomics Platform"/>
            <consortium name="The Broad Institute Genome Sequencing Center for Infectious Disease"/>
            <person name="Wu L."/>
            <person name="Ma J."/>
        </authorList>
    </citation>
    <scope>NUCLEOTIDE SEQUENCE [LARGE SCALE GENOMIC DNA]</scope>
    <source>
        <strain evidence="3">KCTC 42087</strain>
    </source>
</reference>